<accession>A0AAW6HRB0</accession>
<dbReference type="AlphaFoldDB" id="A0AAW6HRB0"/>
<feature type="transmembrane region" description="Helical" evidence="1">
    <location>
        <begin position="54"/>
        <end position="80"/>
    </location>
</feature>
<organism evidence="2 3">
    <name type="scientific">Mycoplasma bradburyae</name>
    <dbReference type="NCBI Taxonomy" id="2963128"/>
    <lineage>
        <taxon>Bacteria</taxon>
        <taxon>Bacillati</taxon>
        <taxon>Mycoplasmatota</taxon>
        <taxon>Mollicutes</taxon>
        <taxon>Mycoplasmataceae</taxon>
        <taxon>Mycoplasma</taxon>
    </lineage>
</organism>
<evidence type="ECO:0008006" key="4">
    <source>
        <dbReference type="Google" id="ProtNLM"/>
    </source>
</evidence>
<dbReference type="Proteomes" id="UP001216384">
    <property type="component" value="Unassembled WGS sequence"/>
</dbReference>
<evidence type="ECO:0000313" key="2">
    <source>
        <dbReference type="EMBL" id="MDC4183743.1"/>
    </source>
</evidence>
<keyword evidence="1" id="KW-0812">Transmembrane</keyword>
<sequence>MKRILSFFSYRGFVLNIIMLVSLIVFIAVYVYLSNIDPNQLDHMNENKSQNGILFINASIAFLIIGLAGIGITFGLNLVYWINKVSLRKIIKTETNIDSWLVILSIIPLIGVVVDFLIFKKTANKFSDRIIRPNNLATKNLFNWMSITQILFSIIISILLIVNVIYLNTNSLSNLGSIKFVSFIVYAPISYVTGIILLVTLVVATVKFFSRIIKTKKLKKELRISSKSEYFGQIFLPWLLTEYRLKKANYISLQDMDNNYQVWK</sequence>
<reference evidence="2" key="1">
    <citation type="submission" date="2021-11" db="EMBL/GenBank/DDBJ databases">
        <title>Description of Mycoplasma bradburyaesp. nov.from sea birds: a tribute to a great mycoplasmologist.</title>
        <authorList>
            <person name="Ramirez A.S."/>
            <person name="Poveda C."/>
            <person name="Suarez-Perez A."/>
            <person name="Rosales R.S."/>
            <person name="Dijkman R."/>
            <person name="Feberwee A."/>
            <person name="Spergser J."/>
            <person name="Szostak M.P."/>
            <person name="Ressel L."/>
            <person name="Calabuig P."/>
            <person name="Catania S."/>
            <person name="Gobbo F."/>
            <person name="Timofte D."/>
            <person name="Poveda J.B."/>
        </authorList>
    </citation>
    <scope>NUCLEOTIDE SEQUENCE</scope>
    <source>
        <strain evidence="2">T264</strain>
    </source>
</reference>
<dbReference type="RefSeq" id="WP_255045955.1">
    <property type="nucleotide sequence ID" value="NZ_CP101415.1"/>
</dbReference>
<protein>
    <recommendedName>
        <fullName evidence="4">DUF5671 domain-containing protein</fullName>
    </recommendedName>
</protein>
<evidence type="ECO:0000313" key="3">
    <source>
        <dbReference type="Proteomes" id="UP001216384"/>
    </source>
</evidence>
<proteinExistence type="predicted"/>
<gene>
    <name evidence="2" type="ORF">LNO71_03805</name>
</gene>
<keyword evidence="1" id="KW-1133">Transmembrane helix</keyword>
<evidence type="ECO:0000256" key="1">
    <source>
        <dbReference type="SAM" id="Phobius"/>
    </source>
</evidence>
<name>A0AAW6HRB0_9MOLU</name>
<keyword evidence="1" id="KW-0472">Membrane</keyword>
<feature type="transmembrane region" description="Helical" evidence="1">
    <location>
        <begin position="186"/>
        <end position="210"/>
    </location>
</feature>
<dbReference type="EMBL" id="JAJHZP010000022">
    <property type="protein sequence ID" value="MDC4183743.1"/>
    <property type="molecule type" value="Genomic_DNA"/>
</dbReference>
<feature type="transmembrane region" description="Helical" evidence="1">
    <location>
        <begin position="100"/>
        <end position="120"/>
    </location>
</feature>
<feature type="transmembrane region" description="Helical" evidence="1">
    <location>
        <begin position="12"/>
        <end position="33"/>
    </location>
</feature>
<comment type="caution">
    <text evidence="2">The sequence shown here is derived from an EMBL/GenBank/DDBJ whole genome shotgun (WGS) entry which is preliminary data.</text>
</comment>
<feature type="transmembrane region" description="Helical" evidence="1">
    <location>
        <begin position="141"/>
        <end position="166"/>
    </location>
</feature>